<dbReference type="Proteomes" id="UP001279734">
    <property type="component" value="Unassembled WGS sequence"/>
</dbReference>
<reference evidence="2" key="1">
    <citation type="submission" date="2023-05" db="EMBL/GenBank/DDBJ databases">
        <title>Nepenthes gracilis genome sequencing.</title>
        <authorList>
            <person name="Fukushima K."/>
        </authorList>
    </citation>
    <scope>NUCLEOTIDE SEQUENCE</scope>
    <source>
        <strain evidence="2">SING2019-196</strain>
    </source>
</reference>
<feature type="compositionally biased region" description="Polar residues" evidence="1">
    <location>
        <begin position="134"/>
        <end position="144"/>
    </location>
</feature>
<accession>A0AAD3SLN5</accession>
<organism evidence="2 3">
    <name type="scientific">Nepenthes gracilis</name>
    <name type="common">Slender pitcher plant</name>
    <dbReference type="NCBI Taxonomy" id="150966"/>
    <lineage>
        <taxon>Eukaryota</taxon>
        <taxon>Viridiplantae</taxon>
        <taxon>Streptophyta</taxon>
        <taxon>Embryophyta</taxon>
        <taxon>Tracheophyta</taxon>
        <taxon>Spermatophyta</taxon>
        <taxon>Magnoliopsida</taxon>
        <taxon>eudicotyledons</taxon>
        <taxon>Gunneridae</taxon>
        <taxon>Pentapetalae</taxon>
        <taxon>Caryophyllales</taxon>
        <taxon>Nepenthaceae</taxon>
        <taxon>Nepenthes</taxon>
    </lineage>
</organism>
<evidence type="ECO:0000256" key="1">
    <source>
        <dbReference type="SAM" id="MobiDB-lite"/>
    </source>
</evidence>
<name>A0AAD3SLN5_NEPGR</name>
<protein>
    <submittedName>
        <fullName evidence="2">Uncharacterized protein</fullName>
    </submittedName>
</protein>
<dbReference type="AlphaFoldDB" id="A0AAD3SLN5"/>
<evidence type="ECO:0000313" key="3">
    <source>
        <dbReference type="Proteomes" id="UP001279734"/>
    </source>
</evidence>
<evidence type="ECO:0000313" key="2">
    <source>
        <dbReference type="EMBL" id="GMH13074.1"/>
    </source>
</evidence>
<sequence>MAGQTLFTVLTKFGYFESTVARRSAWNPTAFQAITARHIQVNSQTGAADGVANRGINEAIRTGNNSKKTADCTTEHVADKTGTAAQSVAEKAKQAAQEAWGSAKETAQKAKDSVLGKAEESKESLEETAEMVNRSMNSKNNPNC</sequence>
<dbReference type="EMBL" id="BSYO01000012">
    <property type="protein sequence ID" value="GMH13074.1"/>
    <property type="molecule type" value="Genomic_DNA"/>
</dbReference>
<feature type="region of interest" description="Disordered" evidence="1">
    <location>
        <begin position="96"/>
        <end position="144"/>
    </location>
</feature>
<comment type="caution">
    <text evidence="2">The sequence shown here is derived from an EMBL/GenBank/DDBJ whole genome shotgun (WGS) entry which is preliminary data.</text>
</comment>
<feature type="compositionally biased region" description="Basic and acidic residues" evidence="1">
    <location>
        <begin position="106"/>
        <end position="125"/>
    </location>
</feature>
<proteinExistence type="predicted"/>
<dbReference type="Gene3D" id="1.20.120.20">
    <property type="entry name" value="Apolipoprotein"/>
    <property type="match status" value="1"/>
</dbReference>
<keyword evidence="3" id="KW-1185">Reference proteome</keyword>
<gene>
    <name evidence="2" type="ORF">Nepgr_014915</name>
</gene>